<protein>
    <submittedName>
        <fullName evidence="7">Metal-dependent transcriptional regulator</fullName>
    </submittedName>
</protein>
<dbReference type="SUPFAM" id="SSF47979">
    <property type="entry name" value="Iron-dependent repressor protein, dimerization domain"/>
    <property type="match status" value="1"/>
</dbReference>
<evidence type="ECO:0000259" key="6">
    <source>
        <dbReference type="Pfam" id="PF02742"/>
    </source>
</evidence>
<dbReference type="InterPro" id="IPR036421">
    <property type="entry name" value="Fe_dep_repressor_sf"/>
</dbReference>
<dbReference type="PANTHER" id="PTHR33238:SF10">
    <property type="entry name" value="IRON-DEPENDENT REPRESSOR IDER"/>
    <property type="match status" value="1"/>
</dbReference>
<evidence type="ECO:0000313" key="8">
    <source>
        <dbReference type="Proteomes" id="UP001595867"/>
    </source>
</evidence>
<gene>
    <name evidence="7" type="ORF">ACFO0C_37320</name>
</gene>
<keyword evidence="8" id="KW-1185">Reference proteome</keyword>
<dbReference type="Pfam" id="PF01325">
    <property type="entry name" value="Fe_dep_repress"/>
    <property type="match status" value="1"/>
</dbReference>
<dbReference type="InterPro" id="IPR036390">
    <property type="entry name" value="WH_DNA-bd_sf"/>
</dbReference>
<feature type="domain" description="HTH dtxR-type" evidence="5">
    <location>
        <begin position="6"/>
        <end position="59"/>
    </location>
</feature>
<dbReference type="InterPro" id="IPR022689">
    <property type="entry name" value="Iron_dep_repressor"/>
</dbReference>
<keyword evidence="2" id="KW-0805">Transcription regulation</keyword>
<name>A0ABV8J257_9ACTN</name>
<dbReference type="Proteomes" id="UP001595867">
    <property type="component" value="Unassembled WGS sequence"/>
</dbReference>
<dbReference type="InterPro" id="IPR001367">
    <property type="entry name" value="Fe_dep_repressor"/>
</dbReference>
<comment type="caution">
    <text evidence="7">The sequence shown here is derived from an EMBL/GenBank/DDBJ whole genome shotgun (WGS) entry which is preliminary data.</text>
</comment>
<keyword evidence="4" id="KW-0804">Transcription</keyword>
<feature type="domain" description="Iron dependent repressor metal binding and dimerisation" evidence="6">
    <location>
        <begin position="64"/>
        <end position="132"/>
    </location>
</feature>
<dbReference type="SUPFAM" id="SSF46785">
    <property type="entry name" value="Winged helix' DNA-binding domain"/>
    <property type="match status" value="1"/>
</dbReference>
<evidence type="ECO:0000259" key="5">
    <source>
        <dbReference type="Pfam" id="PF01325"/>
    </source>
</evidence>
<dbReference type="Pfam" id="PF02742">
    <property type="entry name" value="Fe_dep_repr_C"/>
    <property type="match status" value="1"/>
</dbReference>
<comment type="similarity">
    <text evidence="1">Belongs to the DtxR/MntR family.</text>
</comment>
<evidence type="ECO:0000256" key="1">
    <source>
        <dbReference type="ARBA" id="ARBA00007871"/>
    </source>
</evidence>
<dbReference type="SMART" id="SM00529">
    <property type="entry name" value="HTH_DTXR"/>
    <property type="match status" value="1"/>
</dbReference>
<evidence type="ECO:0000313" key="7">
    <source>
        <dbReference type="EMBL" id="MFC4070627.1"/>
    </source>
</evidence>
<proteinExistence type="inferred from homology"/>
<evidence type="ECO:0000256" key="2">
    <source>
        <dbReference type="ARBA" id="ARBA00023015"/>
    </source>
</evidence>
<dbReference type="InterPro" id="IPR022687">
    <property type="entry name" value="HTH_DTXR"/>
</dbReference>
<accession>A0ABV8J257</accession>
<organism evidence="7 8">
    <name type="scientific">Actinoplanes subglobosus</name>
    <dbReference type="NCBI Taxonomy" id="1547892"/>
    <lineage>
        <taxon>Bacteria</taxon>
        <taxon>Bacillati</taxon>
        <taxon>Actinomycetota</taxon>
        <taxon>Actinomycetes</taxon>
        <taxon>Micromonosporales</taxon>
        <taxon>Micromonosporaceae</taxon>
        <taxon>Actinoplanes</taxon>
    </lineage>
</organism>
<dbReference type="RefSeq" id="WP_378071499.1">
    <property type="nucleotide sequence ID" value="NZ_JBHSBL010000024.1"/>
</dbReference>
<dbReference type="Gene3D" id="1.10.10.10">
    <property type="entry name" value="Winged helix-like DNA-binding domain superfamily/Winged helix DNA-binding domain"/>
    <property type="match status" value="1"/>
</dbReference>
<evidence type="ECO:0000256" key="4">
    <source>
        <dbReference type="ARBA" id="ARBA00023163"/>
    </source>
</evidence>
<dbReference type="PANTHER" id="PTHR33238">
    <property type="entry name" value="IRON (METAL) DEPENDENT REPRESSOR, DTXR FAMILY"/>
    <property type="match status" value="1"/>
</dbReference>
<dbReference type="EMBL" id="JBHSBL010000024">
    <property type="protein sequence ID" value="MFC4070627.1"/>
    <property type="molecule type" value="Genomic_DNA"/>
</dbReference>
<reference evidence="8" key="1">
    <citation type="journal article" date="2019" name="Int. J. Syst. Evol. Microbiol.">
        <title>The Global Catalogue of Microorganisms (GCM) 10K type strain sequencing project: providing services to taxonomists for standard genome sequencing and annotation.</title>
        <authorList>
            <consortium name="The Broad Institute Genomics Platform"/>
            <consortium name="The Broad Institute Genome Sequencing Center for Infectious Disease"/>
            <person name="Wu L."/>
            <person name="Ma J."/>
        </authorList>
    </citation>
    <scope>NUCLEOTIDE SEQUENCE [LARGE SCALE GENOMIC DNA]</scope>
    <source>
        <strain evidence="8">TBRC 5832</strain>
    </source>
</reference>
<evidence type="ECO:0000256" key="3">
    <source>
        <dbReference type="ARBA" id="ARBA00023125"/>
    </source>
</evidence>
<sequence length="147" mass="16924">MASSRITETYLRIILELEEERVPPMRARIGERTFASLPSVSQNIARLQGYGLIRDDPDRTLRLTRRGRRLAVTILRRQRLAELLLVSLIGLPHEQAHPESVEWGHVLTTSAERRIHERLGHPTRTACGLRIPGLRELRQAHEQRFGT</sequence>
<dbReference type="InterPro" id="IPR050536">
    <property type="entry name" value="DtxR_MntR_Metal-Reg"/>
</dbReference>
<keyword evidence="3" id="KW-0238">DNA-binding</keyword>
<dbReference type="InterPro" id="IPR036388">
    <property type="entry name" value="WH-like_DNA-bd_sf"/>
</dbReference>